<feature type="domain" description="Skg3/CAF120-like PH-like" evidence="2">
    <location>
        <begin position="371"/>
        <end position="425"/>
    </location>
</feature>
<dbReference type="HOGENOM" id="CLU_017094_2_0_1"/>
<organism evidence="3 4">
    <name type="scientific">Saccharomyces arboricola (strain H-6 / AS 2.3317 / CBS 10644)</name>
    <name type="common">Yeast</name>
    <dbReference type="NCBI Taxonomy" id="1160507"/>
    <lineage>
        <taxon>Eukaryota</taxon>
        <taxon>Fungi</taxon>
        <taxon>Dikarya</taxon>
        <taxon>Ascomycota</taxon>
        <taxon>Saccharomycotina</taxon>
        <taxon>Saccharomycetes</taxon>
        <taxon>Saccharomycetales</taxon>
        <taxon>Saccharomycetaceae</taxon>
        <taxon>Saccharomyces</taxon>
    </lineage>
</organism>
<feature type="compositionally biased region" description="Polar residues" evidence="1">
    <location>
        <begin position="331"/>
        <end position="342"/>
    </location>
</feature>
<dbReference type="EMBL" id="ALIE01000114">
    <property type="protein sequence ID" value="EJS43125.1"/>
    <property type="molecule type" value="Genomic_DNA"/>
</dbReference>
<evidence type="ECO:0000313" key="4">
    <source>
        <dbReference type="Proteomes" id="UP000006968"/>
    </source>
</evidence>
<evidence type="ECO:0000313" key="3">
    <source>
        <dbReference type="EMBL" id="EJS43125.1"/>
    </source>
</evidence>
<feature type="compositionally biased region" description="Low complexity" evidence="1">
    <location>
        <begin position="314"/>
        <end position="330"/>
    </location>
</feature>
<accession>J8PM11</accession>
<comment type="caution">
    <text evidence="3">The sequence shown here is derived from an EMBL/GenBank/DDBJ whole genome shotgun (WGS) entry which is preliminary data.</text>
</comment>
<proteinExistence type="predicted"/>
<keyword evidence="4" id="KW-1185">Reference proteome</keyword>
<dbReference type="Pfam" id="PF25381">
    <property type="entry name" value="PH_26"/>
    <property type="match status" value="2"/>
</dbReference>
<protein>
    <submittedName>
        <fullName evidence="3">YJL016W</fullName>
    </submittedName>
</protein>
<evidence type="ECO:0000259" key="2">
    <source>
        <dbReference type="Pfam" id="PF25381"/>
    </source>
</evidence>
<sequence>MGFLNTLKKPINIKSSLPKFSRNTGSPSFTSNGHPIGSRSFQELPPELFAIAKPVFKLLQAQENKIYFQSSGAEAVWNIRDSSGHVFEADSISLVGPHIVVTDAAAATINVAIIDSPSSVNQCDISSVGEYLQFNNGQLSVTCNDFALLEKFKRLCMISIFEFISIHKALTGTVISSYGLRMSDMHVILNSPFNFKDWCEVYVDGQGWVKVWCHIDKVSKSNNSKSNSEHDAKGKYQIRFYKDDKSTSSKNCFIFIPDNEYVQDIFFCNADSAESSRNMSEFFQGLQMIKLVGNVRFCDDTDLNDVMDNGSIYSNANNSSGDNSSAALNNESPNTTPKSRTFFSPKGHKRNSSHVSSLTSRSTKKPITKFTTHTNGLLIRPLPHHGVHHLEAMIRFIIPLMDCARLYGRPVQFKTDRTDISSLMFGLPKLPSVDYFAQEEISKLLTQDFNPLKEKDTDDIMALTMSRFSSYLQERMAKVSKRNTELSFRTISDVMGVYNLSRDGAKVDSIGDKNNLSKQLSFGDNSNVSSDITNVMNQLQVNAREYQNSMCERPIVASTSPLA</sequence>
<dbReference type="Proteomes" id="UP000006968">
    <property type="component" value="Chromosome X"/>
</dbReference>
<feature type="domain" description="Skg3/CAF120-like PH-like" evidence="2">
    <location>
        <begin position="182"/>
        <end position="262"/>
    </location>
</feature>
<name>J8PM11_SACAR</name>
<dbReference type="InterPro" id="IPR058155">
    <property type="entry name" value="Skg3/CAF120-like_PH"/>
</dbReference>
<evidence type="ECO:0000256" key="1">
    <source>
        <dbReference type="SAM" id="MobiDB-lite"/>
    </source>
</evidence>
<dbReference type="AlphaFoldDB" id="J8PM11"/>
<feature type="region of interest" description="Disordered" evidence="1">
    <location>
        <begin position="314"/>
        <end position="364"/>
    </location>
</feature>
<dbReference type="OrthoDB" id="5563754at2759"/>
<gene>
    <name evidence="3" type="ORF">SU7_1805</name>
</gene>
<reference evidence="3 4" key="1">
    <citation type="journal article" date="2013" name="BMC Genomics">
        <title>High quality de novo sequencing and assembly of the Saccharomyces arboricolus genome.</title>
        <authorList>
            <person name="Liti G."/>
            <person name="Nguyen Ba A.N."/>
            <person name="Blythe M."/>
            <person name="Mueller C.A."/>
            <person name="Bergstroem A."/>
            <person name="Cubillos F.A."/>
            <person name="Dafhnis-Calas F."/>
            <person name="Khoshraftar S."/>
            <person name="Malla S."/>
            <person name="Mehta N."/>
            <person name="Siow C.C."/>
            <person name="Warringer J."/>
            <person name="Moses A.M."/>
            <person name="Louis E.J."/>
            <person name="Nieduszynski C.A."/>
        </authorList>
    </citation>
    <scope>NUCLEOTIDE SEQUENCE [LARGE SCALE GENOMIC DNA]</scope>
    <source>
        <strain evidence="4">H-6 / AS 2.3317 / CBS 10644</strain>
    </source>
</reference>